<reference evidence="2 3" key="1">
    <citation type="journal article" date="2020" name="Cell">
        <title>Large-Scale Comparative Analyses of Tick Genomes Elucidate Their Genetic Diversity and Vector Capacities.</title>
        <authorList>
            <consortium name="Tick Genome and Microbiome Consortium (TIGMIC)"/>
            <person name="Jia N."/>
            <person name="Wang J."/>
            <person name="Shi W."/>
            <person name="Du L."/>
            <person name="Sun Y."/>
            <person name="Zhan W."/>
            <person name="Jiang J.F."/>
            <person name="Wang Q."/>
            <person name="Zhang B."/>
            <person name="Ji P."/>
            <person name="Bell-Sakyi L."/>
            <person name="Cui X.M."/>
            <person name="Yuan T.T."/>
            <person name="Jiang B.G."/>
            <person name="Yang W.F."/>
            <person name="Lam T.T."/>
            <person name="Chang Q.C."/>
            <person name="Ding S.J."/>
            <person name="Wang X.J."/>
            <person name="Zhu J.G."/>
            <person name="Ruan X.D."/>
            <person name="Zhao L."/>
            <person name="Wei J.T."/>
            <person name="Ye R.Z."/>
            <person name="Que T.C."/>
            <person name="Du C.H."/>
            <person name="Zhou Y.H."/>
            <person name="Cheng J.X."/>
            <person name="Dai P.F."/>
            <person name="Guo W.B."/>
            <person name="Han X.H."/>
            <person name="Huang E.J."/>
            <person name="Li L.F."/>
            <person name="Wei W."/>
            <person name="Gao Y.C."/>
            <person name="Liu J.Z."/>
            <person name="Shao H.Z."/>
            <person name="Wang X."/>
            <person name="Wang C.C."/>
            <person name="Yang T.C."/>
            <person name="Huo Q.B."/>
            <person name="Li W."/>
            <person name="Chen H.Y."/>
            <person name="Chen S.E."/>
            <person name="Zhou L.G."/>
            <person name="Ni X.B."/>
            <person name="Tian J.H."/>
            <person name="Sheng Y."/>
            <person name="Liu T."/>
            <person name="Pan Y.S."/>
            <person name="Xia L.Y."/>
            <person name="Li J."/>
            <person name="Zhao F."/>
            <person name="Cao W.C."/>
        </authorList>
    </citation>
    <scope>NUCLEOTIDE SEQUENCE [LARGE SCALE GENOMIC DNA]</scope>
    <source>
        <strain evidence="2">HaeL-2018</strain>
    </source>
</reference>
<dbReference type="Proteomes" id="UP000821853">
    <property type="component" value="Unassembled WGS sequence"/>
</dbReference>
<accession>A0A9J6GLZ8</accession>
<feature type="region of interest" description="Disordered" evidence="1">
    <location>
        <begin position="1"/>
        <end position="117"/>
    </location>
</feature>
<keyword evidence="3" id="KW-1185">Reference proteome</keyword>
<feature type="compositionally biased region" description="Basic residues" evidence="1">
    <location>
        <begin position="15"/>
        <end position="26"/>
    </location>
</feature>
<evidence type="ECO:0000313" key="2">
    <source>
        <dbReference type="EMBL" id="KAH9376637.1"/>
    </source>
</evidence>
<organism evidence="2 3">
    <name type="scientific">Haemaphysalis longicornis</name>
    <name type="common">Bush tick</name>
    <dbReference type="NCBI Taxonomy" id="44386"/>
    <lineage>
        <taxon>Eukaryota</taxon>
        <taxon>Metazoa</taxon>
        <taxon>Ecdysozoa</taxon>
        <taxon>Arthropoda</taxon>
        <taxon>Chelicerata</taxon>
        <taxon>Arachnida</taxon>
        <taxon>Acari</taxon>
        <taxon>Parasitiformes</taxon>
        <taxon>Ixodida</taxon>
        <taxon>Ixodoidea</taxon>
        <taxon>Ixodidae</taxon>
        <taxon>Haemaphysalinae</taxon>
        <taxon>Haemaphysalis</taxon>
    </lineage>
</organism>
<dbReference type="VEuPathDB" id="VectorBase:HLOH_063702"/>
<comment type="caution">
    <text evidence="2">The sequence shown here is derived from an EMBL/GenBank/DDBJ whole genome shotgun (WGS) entry which is preliminary data.</text>
</comment>
<sequence length="117" mass="13267">MSFPRCVQRRDQAARNKHRAHTNLIRRHGEENAKKQTRGKQSRDRRGSRRARSQATHLPSQRPRSEGRTKAHPLLRGWSTGDERNCRGTPPAHNNKAAEPIKLINGATDIPPHHAAP</sequence>
<name>A0A9J6GLZ8_HAELO</name>
<evidence type="ECO:0000256" key="1">
    <source>
        <dbReference type="SAM" id="MobiDB-lite"/>
    </source>
</evidence>
<dbReference type="AlphaFoldDB" id="A0A9J6GLZ8"/>
<evidence type="ECO:0000313" key="3">
    <source>
        <dbReference type="Proteomes" id="UP000821853"/>
    </source>
</evidence>
<proteinExistence type="predicted"/>
<gene>
    <name evidence="2" type="ORF">HPB48_005848</name>
</gene>
<protein>
    <submittedName>
        <fullName evidence="2">Uncharacterized protein</fullName>
    </submittedName>
</protein>
<dbReference type="EMBL" id="JABSTR010000008">
    <property type="protein sequence ID" value="KAH9376637.1"/>
    <property type="molecule type" value="Genomic_DNA"/>
</dbReference>